<dbReference type="Pfam" id="PF06386">
    <property type="entry name" value="GvpL_GvpF"/>
    <property type="match status" value="1"/>
</dbReference>
<organism evidence="4 5">
    <name type="scientific">Polaribacter irgensii 23-P</name>
    <dbReference type="NCBI Taxonomy" id="313594"/>
    <lineage>
        <taxon>Bacteria</taxon>
        <taxon>Pseudomonadati</taxon>
        <taxon>Bacteroidota</taxon>
        <taxon>Flavobacteriia</taxon>
        <taxon>Flavobacteriales</taxon>
        <taxon>Flavobacteriaceae</taxon>
    </lineage>
</organism>
<sequence length="263" mass="30322">MVNELTYVYCISDSPLPVHSISDQKDLECLKFGTFYGYVKKVSPDEFSEENLNKNFNNLPWIERHARNHIRIIGEIMKSSIVIPFKFGTVFNSEESLGNFIQKYTSSLNENLKNIKGKEEWSVKIYCNYTVLNEEIMELSEDVRNLEQEISKSKPGKSFLLKRKKVELIEKEVAKVVQLSGQICYEEVKRFSELTQVNSLLSAEHSDRKDSMILNISCFVNQVSVTEFIDAIGELQKKYKKIGFDISTAGPWPPFSFTSIKEK</sequence>
<dbReference type="GO" id="GO:0031411">
    <property type="term" value="C:gas vesicle"/>
    <property type="evidence" value="ECO:0007669"/>
    <property type="project" value="UniProtKB-SubCell"/>
</dbReference>
<keyword evidence="1" id="KW-0304">Gas vesicle</keyword>
<evidence type="ECO:0008006" key="6">
    <source>
        <dbReference type="Google" id="ProtNLM"/>
    </source>
</evidence>
<dbReference type="eggNOG" id="ENOG5030IQD">
    <property type="taxonomic scope" value="Bacteria"/>
</dbReference>
<accession>A4BWG9</accession>
<dbReference type="PANTHER" id="PTHR36852">
    <property type="entry name" value="PROTEIN GVPL 2"/>
    <property type="match status" value="1"/>
</dbReference>
<dbReference type="STRING" id="313594.PI23P_02412"/>
<dbReference type="GO" id="GO:0031412">
    <property type="term" value="P:gas vesicle organization"/>
    <property type="evidence" value="ECO:0007669"/>
    <property type="project" value="InterPro"/>
</dbReference>
<dbReference type="InterPro" id="IPR009430">
    <property type="entry name" value="GvpL/GvpF"/>
</dbReference>
<dbReference type="Proteomes" id="UP000003053">
    <property type="component" value="Unassembled WGS sequence"/>
</dbReference>
<dbReference type="RefSeq" id="WP_004569106.1">
    <property type="nucleotide sequence ID" value="NZ_CH724148.1"/>
</dbReference>
<gene>
    <name evidence="4" type="ORF">PI23P_02412</name>
</gene>
<name>A4BWG9_9FLAO</name>
<dbReference type="EMBL" id="AAOG01000001">
    <property type="protein sequence ID" value="EAR13310.1"/>
    <property type="molecule type" value="Genomic_DNA"/>
</dbReference>
<evidence type="ECO:0000313" key="4">
    <source>
        <dbReference type="EMBL" id="EAR13310.1"/>
    </source>
</evidence>
<evidence type="ECO:0000256" key="1">
    <source>
        <dbReference type="ARBA" id="ARBA00022987"/>
    </source>
</evidence>
<dbReference type="AlphaFoldDB" id="A4BWG9"/>
<reference evidence="4 5" key="1">
    <citation type="submission" date="2006-02" db="EMBL/GenBank/DDBJ databases">
        <authorList>
            <person name="Murray A."/>
            <person name="Staley J."/>
            <person name="Ferriera S."/>
            <person name="Johnson J."/>
            <person name="Kravitz S."/>
            <person name="Halpern A."/>
            <person name="Remington K."/>
            <person name="Beeson K."/>
            <person name="Tran B."/>
            <person name="Rogers Y.-H."/>
            <person name="Friedman R."/>
            <person name="Venter J.C."/>
        </authorList>
    </citation>
    <scope>NUCLEOTIDE SEQUENCE [LARGE SCALE GENOMIC DNA]</scope>
    <source>
        <strain evidence="4 5">23-P</strain>
    </source>
</reference>
<comment type="similarity">
    <text evidence="3">Belongs to the gas vesicle GvpF/GvpL family.</text>
</comment>
<evidence type="ECO:0000256" key="2">
    <source>
        <dbReference type="ARBA" id="ARBA00035108"/>
    </source>
</evidence>
<dbReference type="PANTHER" id="PTHR36852:SF1">
    <property type="entry name" value="PROTEIN GVPL 2"/>
    <property type="match status" value="1"/>
</dbReference>
<proteinExistence type="inferred from homology"/>
<evidence type="ECO:0000256" key="3">
    <source>
        <dbReference type="ARBA" id="ARBA00035643"/>
    </source>
</evidence>
<comment type="subcellular location">
    <subcellularLocation>
        <location evidence="2">Gas vesicle</location>
    </subcellularLocation>
</comment>
<evidence type="ECO:0000313" key="5">
    <source>
        <dbReference type="Proteomes" id="UP000003053"/>
    </source>
</evidence>
<dbReference type="HOGENOM" id="CLU_065736_0_0_10"/>
<dbReference type="OrthoDB" id="598329at2"/>
<comment type="caution">
    <text evidence="4">The sequence shown here is derived from an EMBL/GenBank/DDBJ whole genome shotgun (WGS) entry which is preliminary data.</text>
</comment>
<protein>
    <recommendedName>
        <fullName evidence="6">GvpL/GvpF family gas vesicle protein</fullName>
    </recommendedName>
</protein>
<keyword evidence="5" id="KW-1185">Reference proteome</keyword>